<organism evidence="2">
    <name type="scientific">marine sediment metagenome</name>
    <dbReference type="NCBI Taxonomy" id="412755"/>
    <lineage>
        <taxon>unclassified sequences</taxon>
        <taxon>metagenomes</taxon>
        <taxon>ecological metagenomes</taxon>
    </lineage>
</organism>
<name>X0ZWD5_9ZZZZ</name>
<dbReference type="GO" id="GO:0004633">
    <property type="term" value="F:phosphopantothenoylcysteine decarboxylase activity"/>
    <property type="evidence" value="ECO:0007669"/>
    <property type="project" value="TreeGrafter"/>
</dbReference>
<dbReference type="GO" id="GO:0015937">
    <property type="term" value="P:coenzyme A biosynthetic process"/>
    <property type="evidence" value="ECO:0007669"/>
    <property type="project" value="TreeGrafter"/>
</dbReference>
<dbReference type="Gene3D" id="3.40.50.1950">
    <property type="entry name" value="Flavin prenyltransferase-like"/>
    <property type="match status" value="1"/>
</dbReference>
<evidence type="ECO:0000313" key="2">
    <source>
        <dbReference type="EMBL" id="GAG62227.1"/>
    </source>
</evidence>
<dbReference type="InterPro" id="IPR003382">
    <property type="entry name" value="Flavoprotein"/>
</dbReference>
<dbReference type="Pfam" id="PF02441">
    <property type="entry name" value="Flavoprotein"/>
    <property type="match status" value="1"/>
</dbReference>
<dbReference type="GO" id="GO:0071513">
    <property type="term" value="C:phosphopantothenoylcysteine decarboxylase complex"/>
    <property type="evidence" value="ECO:0007669"/>
    <property type="project" value="TreeGrafter"/>
</dbReference>
<comment type="caution">
    <text evidence="2">The sequence shown here is derived from an EMBL/GenBank/DDBJ whole genome shotgun (WGS) entry which is preliminary data.</text>
</comment>
<dbReference type="GO" id="GO:0010181">
    <property type="term" value="F:FMN binding"/>
    <property type="evidence" value="ECO:0007669"/>
    <property type="project" value="TreeGrafter"/>
</dbReference>
<proteinExistence type="predicted"/>
<protein>
    <recommendedName>
        <fullName evidence="1">Flavoprotein domain-containing protein</fullName>
    </recommendedName>
</protein>
<accession>X0ZWD5</accession>
<dbReference type="SUPFAM" id="SSF52507">
    <property type="entry name" value="Homo-oligomeric flavin-containing Cys decarboxylases, HFCD"/>
    <property type="match status" value="1"/>
</dbReference>
<sequence>MLKGKTIILGVTGGIAAYKSAKLVSRLKDLGANVIVIMTKNATGFITPLTLQTLSQNPVYIDMFKLIEKAEIGHISLSKRGDIIVIAPATANIIGKIASGIADDLLTSTVMASTCQKLIAPAMHSTMYENPIVQQNIKNLEDMGFEFIGPETGKLASGDIGIGRLTNIENIINKIIEILKIKMD</sequence>
<dbReference type="EMBL" id="BART01000039">
    <property type="protein sequence ID" value="GAG62227.1"/>
    <property type="molecule type" value="Genomic_DNA"/>
</dbReference>
<dbReference type="PANTHER" id="PTHR14359:SF6">
    <property type="entry name" value="PHOSPHOPANTOTHENOYLCYSTEINE DECARBOXYLASE"/>
    <property type="match status" value="1"/>
</dbReference>
<gene>
    <name evidence="2" type="ORF">S01H4_00314</name>
</gene>
<reference evidence="2" key="1">
    <citation type="journal article" date="2014" name="Front. Microbiol.">
        <title>High frequency of phylogenetically diverse reductive dehalogenase-homologous genes in deep subseafloor sedimentary metagenomes.</title>
        <authorList>
            <person name="Kawai M."/>
            <person name="Futagami T."/>
            <person name="Toyoda A."/>
            <person name="Takaki Y."/>
            <person name="Nishi S."/>
            <person name="Hori S."/>
            <person name="Arai W."/>
            <person name="Tsubouchi T."/>
            <person name="Morono Y."/>
            <person name="Uchiyama I."/>
            <person name="Ito T."/>
            <person name="Fujiyama A."/>
            <person name="Inagaki F."/>
            <person name="Takami H."/>
        </authorList>
    </citation>
    <scope>NUCLEOTIDE SEQUENCE</scope>
    <source>
        <strain evidence="2">Expedition CK06-06</strain>
    </source>
</reference>
<dbReference type="AlphaFoldDB" id="X0ZWD5"/>
<feature type="domain" description="Flavoprotein" evidence="1">
    <location>
        <begin position="5"/>
        <end position="178"/>
    </location>
</feature>
<dbReference type="PANTHER" id="PTHR14359">
    <property type="entry name" value="HOMO-OLIGOMERIC FLAVIN CONTAINING CYS DECARBOXYLASE FAMILY"/>
    <property type="match status" value="1"/>
</dbReference>
<dbReference type="InterPro" id="IPR036551">
    <property type="entry name" value="Flavin_trans-like"/>
</dbReference>
<evidence type="ECO:0000259" key="1">
    <source>
        <dbReference type="Pfam" id="PF02441"/>
    </source>
</evidence>